<feature type="compositionally biased region" description="Polar residues" evidence="1">
    <location>
        <begin position="134"/>
        <end position="149"/>
    </location>
</feature>
<protein>
    <submittedName>
        <fullName evidence="3">Uncharacterized protein</fullName>
    </submittedName>
</protein>
<sequence>MCSDENRSNVLCGICIITILLGLGITLIILGETLDIIDSTILGSIFLGFGAILSSCIIVLIVRPLYNKRKIGYSSTDLKQNGINRQESAAFSQHGGSVLIHDAYAGSSDRQTISSVMIDMRPGTTDSRRSNMFQARSRQNSGASSQASFVTAPDRNRDSLVSVDGERTKSSDENISLESTSKKMKHKVAFEKEDSYVTEF</sequence>
<dbReference type="Proteomes" id="UP000507470">
    <property type="component" value="Unassembled WGS sequence"/>
</dbReference>
<dbReference type="EMBL" id="CACVKT020007288">
    <property type="protein sequence ID" value="CAC5407001.1"/>
    <property type="molecule type" value="Genomic_DNA"/>
</dbReference>
<feature type="region of interest" description="Disordered" evidence="1">
    <location>
        <begin position="134"/>
        <end position="183"/>
    </location>
</feature>
<organism evidence="3 4">
    <name type="scientific">Mytilus coruscus</name>
    <name type="common">Sea mussel</name>
    <dbReference type="NCBI Taxonomy" id="42192"/>
    <lineage>
        <taxon>Eukaryota</taxon>
        <taxon>Metazoa</taxon>
        <taxon>Spiralia</taxon>
        <taxon>Lophotrochozoa</taxon>
        <taxon>Mollusca</taxon>
        <taxon>Bivalvia</taxon>
        <taxon>Autobranchia</taxon>
        <taxon>Pteriomorphia</taxon>
        <taxon>Mytilida</taxon>
        <taxon>Mytiloidea</taxon>
        <taxon>Mytilidae</taxon>
        <taxon>Mytilinae</taxon>
        <taxon>Mytilus</taxon>
    </lineage>
</organism>
<feature type="transmembrane region" description="Helical" evidence="2">
    <location>
        <begin position="9"/>
        <end position="29"/>
    </location>
</feature>
<feature type="compositionally biased region" description="Basic and acidic residues" evidence="1">
    <location>
        <begin position="154"/>
        <end position="172"/>
    </location>
</feature>
<keyword evidence="2" id="KW-1133">Transmembrane helix</keyword>
<proteinExistence type="predicted"/>
<keyword evidence="2" id="KW-0472">Membrane</keyword>
<evidence type="ECO:0000256" key="2">
    <source>
        <dbReference type="SAM" id="Phobius"/>
    </source>
</evidence>
<reference evidence="3 4" key="1">
    <citation type="submission" date="2020-06" db="EMBL/GenBank/DDBJ databases">
        <authorList>
            <person name="Li R."/>
            <person name="Bekaert M."/>
        </authorList>
    </citation>
    <scope>NUCLEOTIDE SEQUENCE [LARGE SCALE GENOMIC DNA]</scope>
    <source>
        <strain evidence="4">wild</strain>
    </source>
</reference>
<feature type="transmembrane region" description="Helical" evidence="2">
    <location>
        <begin position="41"/>
        <end position="62"/>
    </location>
</feature>
<accession>A0A6J8DHE2</accession>
<keyword evidence="2" id="KW-0812">Transmembrane</keyword>
<evidence type="ECO:0000313" key="3">
    <source>
        <dbReference type="EMBL" id="CAC5407001.1"/>
    </source>
</evidence>
<dbReference type="OrthoDB" id="6116702at2759"/>
<evidence type="ECO:0000313" key="4">
    <source>
        <dbReference type="Proteomes" id="UP000507470"/>
    </source>
</evidence>
<evidence type="ECO:0000256" key="1">
    <source>
        <dbReference type="SAM" id="MobiDB-lite"/>
    </source>
</evidence>
<gene>
    <name evidence="3" type="ORF">MCOR_40513</name>
</gene>
<dbReference type="AlphaFoldDB" id="A0A6J8DHE2"/>
<keyword evidence="4" id="KW-1185">Reference proteome</keyword>
<name>A0A6J8DHE2_MYTCO</name>